<reference evidence="2 3" key="1">
    <citation type="journal article" date="2016" name="Mol. Biol. Evol.">
        <title>Genome-Wide Survey of Gut Fungi (Harpellales) Reveals the First Horizontally Transferred Ubiquitin Gene from a Mosquito Host.</title>
        <authorList>
            <person name="Wang Y."/>
            <person name="White M.M."/>
            <person name="Kvist S."/>
            <person name="Moncalvo J.M."/>
        </authorList>
    </citation>
    <scope>NUCLEOTIDE SEQUENCE [LARGE SCALE GENOMIC DNA]</scope>
    <source>
        <strain evidence="2 3">ALG-7-W6</strain>
    </source>
</reference>
<keyword evidence="3" id="KW-1185">Reference proteome</keyword>
<feature type="region of interest" description="Disordered" evidence="1">
    <location>
        <begin position="499"/>
        <end position="522"/>
    </location>
</feature>
<feature type="region of interest" description="Disordered" evidence="1">
    <location>
        <begin position="679"/>
        <end position="714"/>
    </location>
</feature>
<dbReference type="OrthoDB" id="39591at2759"/>
<sequence length="840" mass="94823">MISLGIPALMDSHHNEPNNLTPDSIPSDFFCSYQSSIRDNNSCEDVFNSDDVHSHLVCPLKPFSHMLISFENSEYENDAAGAGPQNFSINKLQTPNSSNSAINLYNEPKISCPPSIKTLKKSKVQYVSDNLINKLGFMPDKKKLVGKTIGSFTTFENDQSSVKNSVWGIINKVLFNSNNGNHVASPKTEINLPSSSVRNEKSGRVRLIQINNGQTDKTFFYFCAHILSVQNAKKWWSWNYSKNSSLKNPISPDFLNSNISLCVVHMSEITALHKISCLGLTNLLPAPIESIWRPSSGIPNPSLSNSISASWQLSNPNYNLNSKKKFLSLLVSRHSIIEMAFPLSPSKVYFCSSPSSMSNSYEVLSLNNILGESLFSNVHPEDCPRLVKALSIAWDAKPDFYYYHENNYNKQYRQKIYDKTVQTRLELDCEYRKYGITLNNSVVELTVQWCFKSLMDHNIRNTDQSWREFDWDDPESLENSCRFVKVRLCRWPLPRSSPKINRHSWSHSSNETANNGSPGSSHKSNGFILLDLSILEHKTKIMEKLDKKLDSNTPDPLLTNPISSRNQSLDADRSRFFGNLSNLEKSISLFSIAKNDKLYQKIHSSNTNTQENTVFQKNFETSQNIDKNNLNSYQITRNSPTFHSCLNKAPLNSPNNAACNRFPKNPDFSIIPSKMPSSYLTNTLGHPPNHKALDSPNTGETSSNAKSSYNREKKHHLSNFSLSRVDLHIPGSLSPKIVYPYSTLSSSVTMSSPKSHLHKNSDTPTIKYKELDSSFNTTPESDSNSNDHNQCNPPKNMFNYIPLDSHNCTPGFYPRTKKVDPIRSSIVIYAQNGFISKESH</sequence>
<feature type="region of interest" description="Disordered" evidence="1">
    <location>
        <begin position="773"/>
        <end position="795"/>
    </location>
</feature>
<gene>
    <name evidence="2" type="ORF">AYI68_g381</name>
</gene>
<feature type="compositionally biased region" description="Polar residues" evidence="1">
    <location>
        <begin position="506"/>
        <end position="522"/>
    </location>
</feature>
<name>A0A1R0H8B9_9FUNG</name>
<proteinExistence type="predicted"/>
<dbReference type="AlphaFoldDB" id="A0A1R0H8B9"/>
<protein>
    <submittedName>
        <fullName evidence="2">Uncharacterized protein</fullName>
    </submittedName>
</protein>
<accession>A0A1R0H8B9</accession>
<feature type="compositionally biased region" description="Polar residues" evidence="1">
    <location>
        <begin position="695"/>
        <end position="708"/>
    </location>
</feature>
<feature type="compositionally biased region" description="Polar residues" evidence="1">
    <location>
        <begin position="773"/>
        <end position="793"/>
    </location>
</feature>
<comment type="caution">
    <text evidence="2">The sequence shown here is derived from an EMBL/GenBank/DDBJ whole genome shotgun (WGS) entry which is preliminary data.</text>
</comment>
<evidence type="ECO:0000313" key="3">
    <source>
        <dbReference type="Proteomes" id="UP000187455"/>
    </source>
</evidence>
<evidence type="ECO:0000313" key="2">
    <source>
        <dbReference type="EMBL" id="OLY85430.1"/>
    </source>
</evidence>
<evidence type="ECO:0000256" key="1">
    <source>
        <dbReference type="SAM" id="MobiDB-lite"/>
    </source>
</evidence>
<dbReference type="EMBL" id="LSSL01000112">
    <property type="protein sequence ID" value="OLY85430.1"/>
    <property type="molecule type" value="Genomic_DNA"/>
</dbReference>
<dbReference type="Proteomes" id="UP000187455">
    <property type="component" value="Unassembled WGS sequence"/>
</dbReference>
<organism evidence="2 3">
    <name type="scientific">Smittium mucronatum</name>
    <dbReference type="NCBI Taxonomy" id="133383"/>
    <lineage>
        <taxon>Eukaryota</taxon>
        <taxon>Fungi</taxon>
        <taxon>Fungi incertae sedis</taxon>
        <taxon>Zoopagomycota</taxon>
        <taxon>Kickxellomycotina</taxon>
        <taxon>Harpellomycetes</taxon>
        <taxon>Harpellales</taxon>
        <taxon>Legeriomycetaceae</taxon>
        <taxon>Smittium</taxon>
    </lineage>
</organism>